<evidence type="ECO:0000313" key="1">
    <source>
        <dbReference type="EMBL" id="NWK55558.1"/>
    </source>
</evidence>
<dbReference type="EMBL" id="JACBAZ010000002">
    <property type="protein sequence ID" value="NWK55558.1"/>
    <property type="molecule type" value="Genomic_DNA"/>
</dbReference>
<evidence type="ECO:0000313" key="2">
    <source>
        <dbReference type="Proteomes" id="UP000557872"/>
    </source>
</evidence>
<proteinExistence type="predicted"/>
<name>A0A851GCT5_9BACT</name>
<keyword evidence="2" id="KW-1185">Reference proteome</keyword>
<dbReference type="AlphaFoldDB" id="A0A851GCT5"/>
<dbReference type="Proteomes" id="UP000557872">
    <property type="component" value="Unassembled WGS sequence"/>
</dbReference>
<comment type="caution">
    <text evidence="1">The sequence shown here is derived from an EMBL/GenBank/DDBJ whole genome shotgun (WGS) entry which is preliminary data.</text>
</comment>
<accession>A0A851GCT5</accession>
<protein>
    <submittedName>
        <fullName evidence="1">Uncharacterized protein</fullName>
    </submittedName>
</protein>
<organism evidence="1 2">
    <name type="scientific">Oceaniferula marina</name>
    <dbReference type="NCBI Taxonomy" id="2748318"/>
    <lineage>
        <taxon>Bacteria</taxon>
        <taxon>Pseudomonadati</taxon>
        <taxon>Verrucomicrobiota</taxon>
        <taxon>Verrucomicrobiia</taxon>
        <taxon>Verrucomicrobiales</taxon>
        <taxon>Verrucomicrobiaceae</taxon>
        <taxon>Oceaniferula</taxon>
    </lineage>
</organism>
<reference evidence="1 2" key="1">
    <citation type="submission" date="2020-07" db="EMBL/GenBank/DDBJ databases">
        <title>Roseicoccus Jingziensis gen. nov., sp. nov., isolated from coastal seawater.</title>
        <authorList>
            <person name="Feng X."/>
        </authorList>
    </citation>
    <scope>NUCLEOTIDE SEQUENCE [LARGE SCALE GENOMIC DNA]</scope>
    <source>
        <strain evidence="1 2">N1E253</strain>
    </source>
</reference>
<dbReference type="RefSeq" id="WP_178932069.1">
    <property type="nucleotide sequence ID" value="NZ_JACBAZ010000002.1"/>
</dbReference>
<sequence length="162" mass="19257">MANRSLISPKRLLAYYRAGKITRAQWLAGMQLQFQLALQEIAEDRRHPKRANLESWRCKSAARRLLKDNNETEIREVMVALSDIDDFPPSTYLWNADQRDIPLYCFLRERREPVLRFKELNISRTRASLIIEYGQQSAKHRVRESITLRRDWRGTLIVESRE</sequence>
<gene>
    <name evidence="1" type="ORF">HW115_08040</name>
</gene>